<evidence type="ECO:0008006" key="3">
    <source>
        <dbReference type="Google" id="ProtNLM"/>
    </source>
</evidence>
<proteinExistence type="predicted"/>
<accession>A0A1G8FAZ1</accession>
<protein>
    <recommendedName>
        <fullName evidence="3">TobH protein</fullName>
    </recommendedName>
</protein>
<dbReference type="AlphaFoldDB" id="A0A1G8FAZ1"/>
<evidence type="ECO:0000313" key="2">
    <source>
        <dbReference type="Proteomes" id="UP000183263"/>
    </source>
</evidence>
<sequence length="354" mass="36552">MSAPTPVFDLDDGDALVSADRHGLLRSAATGGAQVRATAAAVVEGALDRLAGLRPRSVVFVSGAGRAGRAAALVGALLADRTSFPLVRVSRTPAWVGPLDVVVVAGDDAGDPILAESVDRAVRRGAEVVLAAPDEGPLRAAAAGRVAMLEPRVQALPRHTLLRFVAAYLAVLSAMDSARWDASVPPLDRIADVADTEALHDRPTSEVFHNPAKSLATRLLGRRLVFTGATEATVELAGHAAESVLFAGHVAVSAALSTVLQAAPALAPAAGAVDSLFHDPEFDGPPGTEPVRTLVLTPVAEQPVTARRTAVLADAELLVADGDDTGEMTDFEQIAMMACRLDMVAAYLQLTGGR</sequence>
<dbReference type="SUPFAM" id="SSF53697">
    <property type="entry name" value="SIS domain"/>
    <property type="match status" value="1"/>
</dbReference>
<gene>
    <name evidence="1" type="ORF">SAMN05444695_103229</name>
</gene>
<keyword evidence="2" id="KW-1185">Reference proteome</keyword>
<organism evidence="1 2">
    <name type="scientific">Rhodococcus triatomae</name>
    <dbReference type="NCBI Taxonomy" id="300028"/>
    <lineage>
        <taxon>Bacteria</taxon>
        <taxon>Bacillati</taxon>
        <taxon>Actinomycetota</taxon>
        <taxon>Actinomycetes</taxon>
        <taxon>Mycobacteriales</taxon>
        <taxon>Nocardiaceae</taxon>
        <taxon>Rhodococcus</taxon>
    </lineage>
</organism>
<dbReference type="RefSeq" id="WP_072736517.1">
    <property type="nucleotide sequence ID" value="NZ_CP048813.1"/>
</dbReference>
<name>A0A1G8FAZ1_9NOCA</name>
<dbReference type="OrthoDB" id="4772742at2"/>
<dbReference type="EMBL" id="FNDN01000003">
    <property type="protein sequence ID" value="SDH79297.1"/>
    <property type="molecule type" value="Genomic_DNA"/>
</dbReference>
<reference evidence="1 2" key="1">
    <citation type="submission" date="2016-10" db="EMBL/GenBank/DDBJ databases">
        <authorList>
            <person name="de Groot N.N."/>
        </authorList>
    </citation>
    <scope>NUCLEOTIDE SEQUENCE [LARGE SCALE GENOMIC DNA]</scope>
    <source>
        <strain evidence="1 2">DSM 44892</strain>
    </source>
</reference>
<dbReference type="GO" id="GO:0097367">
    <property type="term" value="F:carbohydrate derivative binding"/>
    <property type="evidence" value="ECO:0007669"/>
    <property type="project" value="InterPro"/>
</dbReference>
<dbReference type="GO" id="GO:1901135">
    <property type="term" value="P:carbohydrate derivative metabolic process"/>
    <property type="evidence" value="ECO:0007669"/>
    <property type="project" value="InterPro"/>
</dbReference>
<dbReference type="InterPro" id="IPR046348">
    <property type="entry name" value="SIS_dom_sf"/>
</dbReference>
<dbReference type="Proteomes" id="UP000183263">
    <property type="component" value="Unassembled WGS sequence"/>
</dbReference>
<evidence type="ECO:0000313" key="1">
    <source>
        <dbReference type="EMBL" id="SDH79297.1"/>
    </source>
</evidence>